<feature type="non-terminal residue" evidence="2">
    <location>
        <position position="1"/>
    </location>
</feature>
<organism evidence="2 3">
    <name type="scientific">Didymodactylos carnosus</name>
    <dbReference type="NCBI Taxonomy" id="1234261"/>
    <lineage>
        <taxon>Eukaryota</taxon>
        <taxon>Metazoa</taxon>
        <taxon>Spiralia</taxon>
        <taxon>Gnathifera</taxon>
        <taxon>Rotifera</taxon>
        <taxon>Eurotatoria</taxon>
        <taxon>Bdelloidea</taxon>
        <taxon>Philodinida</taxon>
        <taxon>Philodinidae</taxon>
        <taxon>Didymodactylos</taxon>
    </lineage>
</organism>
<evidence type="ECO:0000313" key="3">
    <source>
        <dbReference type="Proteomes" id="UP000682733"/>
    </source>
</evidence>
<sequence length="134" mass="15924">LLIERDNEYALEVRTQEFQLLSKIELNNGFYRFSKGCGLTTSHNSSFLLADWKLQQLWKVNLDGTIQIKQYDEPIYNAIWLESELVLVLLLGNPMRFEYYKIDVTNMKDRKNIYEQAIEQLFSNIFPDEESFEV</sequence>
<dbReference type="EMBL" id="CAJOBA010078209">
    <property type="protein sequence ID" value="CAF4428714.1"/>
    <property type="molecule type" value="Genomic_DNA"/>
</dbReference>
<evidence type="ECO:0000313" key="2">
    <source>
        <dbReference type="EMBL" id="CAF4428714.1"/>
    </source>
</evidence>
<evidence type="ECO:0000313" key="1">
    <source>
        <dbReference type="EMBL" id="CAF1613320.1"/>
    </source>
</evidence>
<accession>A0A8S2WI35</accession>
<name>A0A8S2WI35_9BILA</name>
<dbReference type="Proteomes" id="UP000682733">
    <property type="component" value="Unassembled WGS sequence"/>
</dbReference>
<reference evidence="2" key="1">
    <citation type="submission" date="2021-02" db="EMBL/GenBank/DDBJ databases">
        <authorList>
            <person name="Nowell W R."/>
        </authorList>
    </citation>
    <scope>NUCLEOTIDE SEQUENCE</scope>
</reference>
<proteinExistence type="predicted"/>
<gene>
    <name evidence="1" type="ORF">OVA965_LOCUS42783</name>
    <name evidence="2" type="ORF">TMI583_LOCUS44796</name>
</gene>
<dbReference type="AlphaFoldDB" id="A0A8S2WI35"/>
<comment type="caution">
    <text evidence="2">The sequence shown here is derived from an EMBL/GenBank/DDBJ whole genome shotgun (WGS) entry which is preliminary data.</text>
</comment>
<dbReference type="Proteomes" id="UP000677228">
    <property type="component" value="Unassembled WGS sequence"/>
</dbReference>
<protein>
    <submittedName>
        <fullName evidence="2">Uncharacterized protein</fullName>
    </submittedName>
</protein>
<dbReference type="EMBL" id="CAJNOK010053816">
    <property type="protein sequence ID" value="CAF1613320.1"/>
    <property type="molecule type" value="Genomic_DNA"/>
</dbReference>